<feature type="region of interest" description="Disordered" evidence="1">
    <location>
        <begin position="16"/>
        <end position="52"/>
    </location>
</feature>
<dbReference type="AlphaFoldDB" id="A0A1B9FVC6"/>
<dbReference type="STRING" id="1296100.A0A1B9FVC6"/>
<reference evidence="3" key="2">
    <citation type="submission" date="2013-07" db="EMBL/GenBank/DDBJ databases">
        <authorList>
            <consortium name="The Broad Institute Genome Sequencing Platform"/>
            <person name="Cuomo C."/>
            <person name="Litvintseva A."/>
            <person name="Chen Y."/>
            <person name="Heitman J."/>
            <person name="Sun S."/>
            <person name="Springer D."/>
            <person name="Dromer F."/>
            <person name="Young S.K."/>
            <person name="Zeng Q."/>
            <person name="Gargeya S."/>
            <person name="Fitzgerald M."/>
            <person name="Abouelleil A."/>
            <person name="Alvarado L."/>
            <person name="Berlin A.M."/>
            <person name="Chapman S.B."/>
            <person name="Dewar J."/>
            <person name="Goldberg J."/>
            <person name="Griggs A."/>
            <person name="Gujja S."/>
            <person name="Hansen M."/>
            <person name="Howarth C."/>
            <person name="Imamovic A."/>
            <person name="Larimer J."/>
            <person name="McCowan C."/>
            <person name="Murphy C."/>
            <person name="Pearson M."/>
            <person name="Priest M."/>
            <person name="Roberts A."/>
            <person name="Saif S."/>
            <person name="Shea T."/>
            <person name="Sykes S."/>
            <person name="Wortman J."/>
            <person name="Nusbaum C."/>
            <person name="Birren B."/>
        </authorList>
    </citation>
    <scope>NUCLEOTIDE SEQUENCE</scope>
    <source>
        <strain evidence="3">CBS 10118</strain>
    </source>
</reference>
<dbReference type="EMBL" id="CP144547">
    <property type="protein sequence ID" value="WVW86523.1"/>
    <property type="molecule type" value="Genomic_DNA"/>
</dbReference>
<proteinExistence type="predicted"/>
<evidence type="ECO:0000313" key="4">
    <source>
        <dbReference type="Proteomes" id="UP000092730"/>
    </source>
</evidence>
<feature type="compositionally biased region" description="Basic and acidic residues" evidence="1">
    <location>
        <begin position="22"/>
        <end position="34"/>
    </location>
</feature>
<organism evidence="2">
    <name type="scientific">Kwoniella bestiolae CBS 10118</name>
    <dbReference type="NCBI Taxonomy" id="1296100"/>
    <lineage>
        <taxon>Eukaryota</taxon>
        <taxon>Fungi</taxon>
        <taxon>Dikarya</taxon>
        <taxon>Basidiomycota</taxon>
        <taxon>Agaricomycotina</taxon>
        <taxon>Tremellomycetes</taxon>
        <taxon>Tremellales</taxon>
        <taxon>Cryptococcaceae</taxon>
        <taxon>Kwoniella</taxon>
    </lineage>
</organism>
<accession>A0A1B9FVC6</accession>
<dbReference type="GeneID" id="30211454"/>
<reference evidence="2" key="1">
    <citation type="submission" date="2013-07" db="EMBL/GenBank/DDBJ databases">
        <title>The Genome Sequence of Cryptococcus bestiolae CBS10118.</title>
        <authorList>
            <consortium name="The Broad Institute Genome Sequencing Platform"/>
            <person name="Cuomo C."/>
            <person name="Litvintseva A."/>
            <person name="Chen Y."/>
            <person name="Heitman J."/>
            <person name="Sun S."/>
            <person name="Springer D."/>
            <person name="Dromer F."/>
            <person name="Young S.K."/>
            <person name="Zeng Q."/>
            <person name="Gargeya S."/>
            <person name="Fitzgerald M."/>
            <person name="Abouelleil A."/>
            <person name="Alvarado L."/>
            <person name="Berlin A.M."/>
            <person name="Chapman S.B."/>
            <person name="Dewar J."/>
            <person name="Goldberg J."/>
            <person name="Griggs A."/>
            <person name="Gujja S."/>
            <person name="Hansen M."/>
            <person name="Howarth C."/>
            <person name="Imamovic A."/>
            <person name="Larimer J."/>
            <person name="McCowan C."/>
            <person name="Murphy C."/>
            <person name="Pearson M."/>
            <person name="Priest M."/>
            <person name="Roberts A."/>
            <person name="Saif S."/>
            <person name="Shea T."/>
            <person name="Sykes S."/>
            <person name="Wortman J."/>
            <person name="Nusbaum C."/>
            <person name="Birren B."/>
        </authorList>
    </citation>
    <scope>NUCLEOTIDE SEQUENCE [LARGE SCALE GENOMIC DNA]</scope>
    <source>
        <strain evidence="2">CBS 10118</strain>
    </source>
</reference>
<dbReference type="KEGG" id="kbi:30211454"/>
<dbReference type="RefSeq" id="XP_019043785.1">
    <property type="nucleotide sequence ID" value="XM_019193662.1"/>
</dbReference>
<dbReference type="VEuPathDB" id="FungiDB:I302_07055"/>
<reference evidence="3" key="4">
    <citation type="submission" date="2024-02" db="EMBL/GenBank/DDBJ databases">
        <title>Comparative genomics of Cryptococcus and Kwoniella reveals pathogenesis evolution and contrasting modes of karyotype evolution via chromosome fusion or intercentromeric recombination.</title>
        <authorList>
            <person name="Coelho M.A."/>
            <person name="David-Palma M."/>
            <person name="Shea T."/>
            <person name="Bowers K."/>
            <person name="McGinley-Smith S."/>
            <person name="Mohammad A.W."/>
            <person name="Gnirke A."/>
            <person name="Yurkov A.M."/>
            <person name="Nowrousian M."/>
            <person name="Sun S."/>
            <person name="Cuomo C.A."/>
            <person name="Heitman J."/>
        </authorList>
    </citation>
    <scope>NUCLEOTIDE SEQUENCE</scope>
    <source>
        <strain evidence="3">CBS 10118</strain>
    </source>
</reference>
<dbReference type="Proteomes" id="UP000092730">
    <property type="component" value="Chromosome 7"/>
</dbReference>
<dbReference type="OrthoDB" id="425925at2759"/>
<name>A0A1B9FVC6_9TREE</name>
<evidence type="ECO:0000256" key="1">
    <source>
        <dbReference type="SAM" id="MobiDB-lite"/>
    </source>
</evidence>
<gene>
    <name evidence="2" type="ORF">I302_07055</name>
    <name evidence="3" type="ORF">I302_108572</name>
</gene>
<evidence type="ECO:0000313" key="3">
    <source>
        <dbReference type="EMBL" id="WVW86523.1"/>
    </source>
</evidence>
<evidence type="ECO:0000313" key="2">
    <source>
        <dbReference type="EMBL" id="OCF22715.1"/>
    </source>
</evidence>
<keyword evidence="4" id="KW-1185">Reference proteome</keyword>
<reference evidence="2" key="3">
    <citation type="submission" date="2014-01" db="EMBL/GenBank/DDBJ databases">
        <title>Evolution of pathogenesis and genome organization in the Tremellales.</title>
        <authorList>
            <person name="Cuomo C."/>
            <person name="Litvintseva A."/>
            <person name="Heitman J."/>
            <person name="Chen Y."/>
            <person name="Sun S."/>
            <person name="Springer D."/>
            <person name="Dromer F."/>
            <person name="Young S."/>
            <person name="Zeng Q."/>
            <person name="Chapman S."/>
            <person name="Gujja S."/>
            <person name="Saif S."/>
            <person name="Birren B."/>
        </authorList>
    </citation>
    <scope>NUCLEOTIDE SEQUENCE</scope>
    <source>
        <strain evidence="2">CBS 10118</strain>
    </source>
</reference>
<dbReference type="EMBL" id="KI894024">
    <property type="protein sequence ID" value="OCF22715.1"/>
    <property type="molecule type" value="Genomic_DNA"/>
</dbReference>
<sequence length="222" mass="24830">MGSWWSSTRDALLSRAWPGRAFPKEPPRDGEGPGHGHPGWPGRGRFPNGLSEKGKERAQYIRTYFGNGSEFEIGMIFAAPRDGEGEKEAERTYATVAPLATDLGLDINIACANAPASCILQHVEEFAKTSDADILISWKHRDLTTIATALGAKNAYRAYPDERNDLVWIMSDGRIVEKRSMHCPGLDDDRVDKGDPDLEVDQPRVNSNLMRWLNWWTSFTLL</sequence>
<protein>
    <submittedName>
        <fullName evidence="2">Uncharacterized protein</fullName>
    </submittedName>
</protein>